<sequence length="58" mass="6976">MKSIERILFKIAVVHMIMLVGIQLLFHYVHIEPYVSKTVRYEGVNQIKIEEWIETFKN</sequence>
<dbReference type="EMBL" id="JAFDST010000001">
    <property type="protein sequence ID" value="MBP1080469.1"/>
    <property type="molecule type" value="Genomic_DNA"/>
</dbReference>
<keyword evidence="3" id="KW-1185">Reference proteome</keyword>
<proteinExistence type="predicted"/>
<evidence type="ECO:0000256" key="1">
    <source>
        <dbReference type="SAM" id="Phobius"/>
    </source>
</evidence>
<dbReference type="Pfam" id="PF17313">
    <property type="entry name" value="DUF5359"/>
    <property type="match status" value="1"/>
</dbReference>
<gene>
    <name evidence="2" type="ORF">JOC74_000957</name>
</gene>
<organism evidence="2 3">
    <name type="scientific">Bacillus capparidis</name>
    <dbReference type="NCBI Taxonomy" id="1840411"/>
    <lineage>
        <taxon>Bacteria</taxon>
        <taxon>Bacillati</taxon>
        <taxon>Bacillota</taxon>
        <taxon>Bacilli</taxon>
        <taxon>Bacillales</taxon>
        <taxon>Bacillaceae</taxon>
        <taxon>Bacillus</taxon>
    </lineage>
</organism>
<dbReference type="RefSeq" id="WP_098945209.1">
    <property type="nucleotide sequence ID" value="NZ_JAFDST010000001.1"/>
</dbReference>
<name>A0ABS4CSB8_9BACI</name>
<reference evidence="2 3" key="1">
    <citation type="submission" date="2021-01" db="EMBL/GenBank/DDBJ databases">
        <title>Genomic Encyclopedia of Type Strains, Phase IV (KMG-IV): sequencing the most valuable type-strain genomes for metagenomic binning, comparative biology and taxonomic classification.</title>
        <authorList>
            <person name="Goeker M."/>
        </authorList>
    </citation>
    <scope>NUCLEOTIDE SEQUENCE [LARGE SCALE GENOMIC DNA]</scope>
    <source>
        <strain evidence="2 3">DSM 103394</strain>
    </source>
</reference>
<evidence type="ECO:0000313" key="3">
    <source>
        <dbReference type="Proteomes" id="UP000674416"/>
    </source>
</evidence>
<dbReference type="InterPro" id="IPR035281">
    <property type="entry name" value="DUF5359"/>
</dbReference>
<accession>A0ABS4CSB8</accession>
<comment type="caution">
    <text evidence="2">The sequence shown here is derived from an EMBL/GenBank/DDBJ whole genome shotgun (WGS) entry which is preliminary data.</text>
</comment>
<keyword evidence="1" id="KW-0812">Transmembrane</keyword>
<dbReference type="Proteomes" id="UP000674416">
    <property type="component" value="Unassembled WGS sequence"/>
</dbReference>
<keyword evidence="1" id="KW-1133">Transmembrane helix</keyword>
<evidence type="ECO:0008006" key="4">
    <source>
        <dbReference type="Google" id="ProtNLM"/>
    </source>
</evidence>
<protein>
    <recommendedName>
        <fullName evidence="4">YpfB family protein</fullName>
    </recommendedName>
</protein>
<keyword evidence="1" id="KW-0472">Membrane</keyword>
<evidence type="ECO:0000313" key="2">
    <source>
        <dbReference type="EMBL" id="MBP1080469.1"/>
    </source>
</evidence>
<feature type="transmembrane region" description="Helical" evidence="1">
    <location>
        <begin position="7"/>
        <end position="29"/>
    </location>
</feature>